<comment type="caution">
    <text evidence="2">The sequence shown here is derived from an EMBL/GenBank/DDBJ whole genome shotgun (WGS) entry which is preliminary data.</text>
</comment>
<reference evidence="2 3" key="1">
    <citation type="journal article" date="2022" name="Nat. Plants">
        <title>Genomes of leafy and leafless Platanthera orchids illuminate the evolution of mycoheterotrophy.</title>
        <authorList>
            <person name="Li M.H."/>
            <person name="Liu K.W."/>
            <person name="Li Z."/>
            <person name="Lu H.C."/>
            <person name="Ye Q.L."/>
            <person name="Zhang D."/>
            <person name="Wang J.Y."/>
            <person name="Li Y.F."/>
            <person name="Zhong Z.M."/>
            <person name="Liu X."/>
            <person name="Yu X."/>
            <person name="Liu D.K."/>
            <person name="Tu X.D."/>
            <person name="Liu B."/>
            <person name="Hao Y."/>
            <person name="Liao X.Y."/>
            <person name="Jiang Y.T."/>
            <person name="Sun W.H."/>
            <person name="Chen J."/>
            <person name="Chen Y.Q."/>
            <person name="Ai Y."/>
            <person name="Zhai J.W."/>
            <person name="Wu S.S."/>
            <person name="Zhou Z."/>
            <person name="Hsiao Y.Y."/>
            <person name="Wu W.L."/>
            <person name="Chen Y.Y."/>
            <person name="Lin Y.F."/>
            <person name="Hsu J.L."/>
            <person name="Li C.Y."/>
            <person name="Wang Z.W."/>
            <person name="Zhao X."/>
            <person name="Zhong W.Y."/>
            <person name="Ma X.K."/>
            <person name="Ma L."/>
            <person name="Huang J."/>
            <person name="Chen G.Z."/>
            <person name="Huang M.Z."/>
            <person name="Huang L."/>
            <person name="Peng D.H."/>
            <person name="Luo Y.B."/>
            <person name="Zou S.Q."/>
            <person name="Chen S.P."/>
            <person name="Lan S."/>
            <person name="Tsai W.C."/>
            <person name="Van de Peer Y."/>
            <person name="Liu Z.J."/>
        </authorList>
    </citation>
    <scope>NUCLEOTIDE SEQUENCE [LARGE SCALE GENOMIC DNA]</scope>
    <source>
        <strain evidence="2">Lor288</strain>
    </source>
</reference>
<feature type="compositionally biased region" description="Low complexity" evidence="1">
    <location>
        <begin position="144"/>
        <end position="160"/>
    </location>
</feature>
<name>A0ABR2M755_9ASPA</name>
<proteinExistence type="predicted"/>
<sequence length="364" mass="39791">MCVCRPDLRRTVGPDAAYASDGQTAAGLSGSRRPDTAKAETTLVSGGQAGWLLTRGLSVWIAVLCCFQQSPIIARPAGRHTGGLVLGPVQPPLGRPVHGRPSLCDAGRRLATSSPGGLAPSPPPPGQSPLGRTKLGRPRPRPRPSSARTTASLGRPAHGQPRPRPRQPSVRPTGACPPDAQADNRFVARRSSLYFLLEDLYPTPRTPLRGLCSHYSRRHASSTPNVQHPTDQVQTISCHPITAIPKQSLPETLGTSIRCPGELHGHRICGRQPIFTHSSELLRRRRWRSSFCPEIGSNRLEEPGYLLRRSFRSPDGWKMQVAGWPLVVHARREVYLLACWMSSLSTYAERSGKQGRPFLLVVCW</sequence>
<dbReference type="Proteomes" id="UP001412067">
    <property type="component" value="Unassembled WGS sequence"/>
</dbReference>
<evidence type="ECO:0000313" key="3">
    <source>
        <dbReference type="Proteomes" id="UP001412067"/>
    </source>
</evidence>
<keyword evidence="3" id="KW-1185">Reference proteome</keyword>
<evidence type="ECO:0000313" key="2">
    <source>
        <dbReference type="EMBL" id="KAK8959868.1"/>
    </source>
</evidence>
<accession>A0ABR2M755</accession>
<organism evidence="2 3">
    <name type="scientific">Platanthera guangdongensis</name>
    <dbReference type="NCBI Taxonomy" id="2320717"/>
    <lineage>
        <taxon>Eukaryota</taxon>
        <taxon>Viridiplantae</taxon>
        <taxon>Streptophyta</taxon>
        <taxon>Embryophyta</taxon>
        <taxon>Tracheophyta</taxon>
        <taxon>Spermatophyta</taxon>
        <taxon>Magnoliopsida</taxon>
        <taxon>Liliopsida</taxon>
        <taxon>Asparagales</taxon>
        <taxon>Orchidaceae</taxon>
        <taxon>Orchidoideae</taxon>
        <taxon>Orchideae</taxon>
        <taxon>Orchidinae</taxon>
        <taxon>Platanthera</taxon>
    </lineage>
</organism>
<evidence type="ECO:0000256" key="1">
    <source>
        <dbReference type="SAM" id="MobiDB-lite"/>
    </source>
</evidence>
<dbReference type="EMBL" id="JBBWWR010000011">
    <property type="protein sequence ID" value="KAK8959868.1"/>
    <property type="molecule type" value="Genomic_DNA"/>
</dbReference>
<feature type="region of interest" description="Disordered" evidence="1">
    <location>
        <begin position="90"/>
        <end position="183"/>
    </location>
</feature>
<protein>
    <submittedName>
        <fullName evidence="2">Uncharacterized protein</fullName>
    </submittedName>
</protein>
<gene>
    <name evidence="2" type="ORF">KSP40_PGU006259</name>
</gene>